<dbReference type="EMBL" id="CP042997">
    <property type="protein sequence ID" value="QEH33954.1"/>
    <property type="molecule type" value="Genomic_DNA"/>
</dbReference>
<evidence type="ECO:0000313" key="1">
    <source>
        <dbReference type="EMBL" id="QEH33954.1"/>
    </source>
</evidence>
<name>A0A5B9W149_9BACT</name>
<gene>
    <name evidence="1" type="ORF">OJF2_24870</name>
</gene>
<protein>
    <submittedName>
        <fullName evidence="1">Uncharacterized protein</fullName>
    </submittedName>
</protein>
<reference evidence="1 2" key="1">
    <citation type="submission" date="2019-08" db="EMBL/GenBank/DDBJ databases">
        <title>Deep-cultivation of Planctomycetes and their phenomic and genomic characterization uncovers novel biology.</title>
        <authorList>
            <person name="Wiegand S."/>
            <person name="Jogler M."/>
            <person name="Boedeker C."/>
            <person name="Pinto D."/>
            <person name="Vollmers J."/>
            <person name="Rivas-Marin E."/>
            <person name="Kohn T."/>
            <person name="Peeters S.H."/>
            <person name="Heuer A."/>
            <person name="Rast P."/>
            <person name="Oberbeckmann S."/>
            <person name="Bunk B."/>
            <person name="Jeske O."/>
            <person name="Meyerdierks A."/>
            <person name="Storesund J.E."/>
            <person name="Kallscheuer N."/>
            <person name="Luecker S."/>
            <person name="Lage O.M."/>
            <person name="Pohl T."/>
            <person name="Merkel B.J."/>
            <person name="Hornburger P."/>
            <person name="Mueller R.-W."/>
            <person name="Bruemmer F."/>
            <person name="Labrenz M."/>
            <person name="Spormann A.M."/>
            <person name="Op den Camp H."/>
            <person name="Overmann J."/>
            <person name="Amann R."/>
            <person name="Jetten M.S.M."/>
            <person name="Mascher T."/>
            <person name="Medema M.H."/>
            <person name="Devos D.P."/>
            <person name="Kaster A.-K."/>
            <person name="Ovreas L."/>
            <person name="Rohde M."/>
            <person name="Galperin M.Y."/>
            <person name="Jogler C."/>
        </authorList>
    </citation>
    <scope>NUCLEOTIDE SEQUENCE [LARGE SCALE GENOMIC DNA]</scope>
    <source>
        <strain evidence="1 2">OJF2</strain>
    </source>
</reference>
<proteinExistence type="predicted"/>
<sequence>MKVKFLLLATYAEIGPTGQLYIMGADFDAFLTASLPILVPSFYVVGKIQYDEVEYNNQINFDVSIIDPDGKSLDYARTSGSLTAGSPRDPNLPAAGGLIVLIQNCLFQAWGIHWLIVRINDEEAARLPIKIESVDSVAGGLNSNQPR</sequence>
<keyword evidence="2" id="KW-1185">Reference proteome</keyword>
<accession>A0A5B9W149</accession>
<evidence type="ECO:0000313" key="2">
    <source>
        <dbReference type="Proteomes" id="UP000324233"/>
    </source>
</evidence>
<dbReference type="InterPro" id="IPR054221">
    <property type="entry name" value="DUF6941"/>
</dbReference>
<dbReference type="KEGG" id="agv:OJF2_24870"/>
<dbReference type="RefSeq" id="WP_148593947.1">
    <property type="nucleotide sequence ID" value="NZ_CP042997.1"/>
</dbReference>
<dbReference type="AlphaFoldDB" id="A0A5B9W149"/>
<dbReference type="Pfam" id="PF22091">
    <property type="entry name" value="DUF6941"/>
    <property type="match status" value="1"/>
</dbReference>
<organism evidence="1 2">
    <name type="scientific">Aquisphaera giovannonii</name>
    <dbReference type="NCBI Taxonomy" id="406548"/>
    <lineage>
        <taxon>Bacteria</taxon>
        <taxon>Pseudomonadati</taxon>
        <taxon>Planctomycetota</taxon>
        <taxon>Planctomycetia</taxon>
        <taxon>Isosphaerales</taxon>
        <taxon>Isosphaeraceae</taxon>
        <taxon>Aquisphaera</taxon>
    </lineage>
</organism>
<dbReference type="Proteomes" id="UP000324233">
    <property type="component" value="Chromosome"/>
</dbReference>